<feature type="chain" id="PRO_5016706456" evidence="10">
    <location>
        <begin position="38"/>
        <end position="200"/>
    </location>
</feature>
<dbReference type="GO" id="GO:0090729">
    <property type="term" value="F:toxin activity"/>
    <property type="evidence" value="ECO:0007669"/>
    <property type="project" value="UniProtKB-KW"/>
</dbReference>
<evidence type="ECO:0000256" key="2">
    <source>
        <dbReference type="ARBA" id="ARBA00022656"/>
    </source>
</evidence>
<comment type="subcellular location">
    <subcellularLocation>
        <location evidence="1">Cell outer membrane</location>
        <topology evidence="1">Lipid-anchor</topology>
    </subcellularLocation>
</comment>
<dbReference type="AlphaFoldDB" id="A0A377Q065"/>
<evidence type="ECO:0000256" key="9">
    <source>
        <dbReference type="ARBA" id="ARBA00023288"/>
    </source>
</evidence>
<dbReference type="Gene3D" id="2.80.10.50">
    <property type="match status" value="1"/>
</dbReference>
<keyword evidence="3 10" id="KW-0732">Signal</keyword>
<keyword evidence="4" id="KW-0430">Lectin</keyword>
<keyword evidence="8" id="KW-0998">Cell outer membrane</keyword>
<keyword evidence="2" id="KW-0800">Toxin</keyword>
<evidence type="ECO:0000256" key="7">
    <source>
        <dbReference type="ARBA" id="ARBA00023139"/>
    </source>
</evidence>
<sequence>MKNSFLVYCRSLQTLHKQMWKSFLAFVLLCGSMPLFAENPEDLPDFTPSFMIRSAYDGSVLTIDEKQLNWNLREITDDSGIKERDPWPFFKLSYVQFVSPNNADVCLAIDESGKFVGKSCKKDIESKKLETVFSIIPTTTSAVQIRSMVLNADECITFFNTPRKSGFGINSCDVDRLFNVDLRNLMLILPPFQAAVPINP</sequence>
<reference evidence="11 12" key="1">
    <citation type="submission" date="2018-06" db="EMBL/GenBank/DDBJ databases">
        <authorList>
            <consortium name="Pathogen Informatics"/>
            <person name="Doyle S."/>
        </authorList>
    </citation>
    <scope>NUCLEOTIDE SEQUENCE [LARGE SCALE GENOMIC DNA]</scope>
    <source>
        <strain evidence="11 12">NCTC13156</strain>
    </source>
</reference>
<dbReference type="CDD" id="cd23413">
    <property type="entry name" value="beta-trefoil_Ricin_CdtC"/>
    <property type="match status" value="1"/>
</dbReference>
<evidence type="ECO:0000256" key="10">
    <source>
        <dbReference type="SAM" id="SignalP"/>
    </source>
</evidence>
<dbReference type="GO" id="GO:0030246">
    <property type="term" value="F:carbohydrate binding"/>
    <property type="evidence" value="ECO:0007669"/>
    <property type="project" value="UniProtKB-KW"/>
</dbReference>
<dbReference type="RefSeq" id="WP_244907980.1">
    <property type="nucleotide sequence ID" value="NZ_CASFEB010000002.1"/>
</dbReference>
<dbReference type="SUPFAM" id="SSF50370">
    <property type="entry name" value="Ricin B-like lectins"/>
    <property type="match status" value="1"/>
</dbReference>
<name>A0A377Q065_9HELI</name>
<gene>
    <name evidence="11" type="primary">cdtC</name>
    <name evidence="11" type="ORF">NCTC13156_01102</name>
</gene>
<evidence type="ECO:0000313" key="11">
    <source>
        <dbReference type="EMBL" id="STQ88265.1"/>
    </source>
</evidence>
<keyword evidence="5" id="KW-0843">Virulence</keyword>
<dbReference type="Pfam" id="PF03498">
    <property type="entry name" value="CDtoxinA"/>
    <property type="match status" value="1"/>
</dbReference>
<evidence type="ECO:0000256" key="3">
    <source>
        <dbReference type="ARBA" id="ARBA00022729"/>
    </source>
</evidence>
<keyword evidence="6" id="KW-0472">Membrane</keyword>
<dbReference type="InterPro" id="IPR035992">
    <property type="entry name" value="Ricin_B-like_lectins"/>
</dbReference>
<evidence type="ECO:0000256" key="8">
    <source>
        <dbReference type="ARBA" id="ARBA00023237"/>
    </source>
</evidence>
<dbReference type="InterPro" id="IPR003558">
    <property type="entry name" value="CDtoxinA/C"/>
</dbReference>
<accession>A0A377Q065</accession>
<dbReference type="EMBL" id="UGJF01000001">
    <property type="protein sequence ID" value="STQ88265.1"/>
    <property type="molecule type" value="Genomic_DNA"/>
</dbReference>
<dbReference type="GO" id="GO:0009279">
    <property type="term" value="C:cell outer membrane"/>
    <property type="evidence" value="ECO:0007669"/>
    <property type="project" value="UniProtKB-SubCell"/>
</dbReference>
<proteinExistence type="predicted"/>
<keyword evidence="9" id="KW-0449">Lipoprotein</keyword>
<evidence type="ECO:0000256" key="5">
    <source>
        <dbReference type="ARBA" id="ARBA00023026"/>
    </source>
</evidence>
<evidence type="ECO:0000313" key="12">
    <source>
        <dbReference type="Proteomes" id="UP000255269"/>
    </source>
</evidence>
<evidence type="ECO:0000256" key="6">
    <source>
        <dbReference type="ARBA" id="ARBA00023136"/>
    </source>
</evidence>
<protein>
    <submittedName>
        <fullName evidence="11">Cytolethal distending toxin CdtC</fullName>
    </submittedName>
</protein>
<evidence type="ECO:0000256" key="1">
    <source>
        <dbReference type="ARBA" id="ARBA00004459"/>
    </source>
</evidence>
<organism evidence="11 12">
    <name type="scientific">Helicobacter pullorum</name>
    <dbReference type="NCBI Taxonomy" id="35818"/>
    <lineage>
        <taxon>Bacteria</taxon>
        <taxon>Pseudomonadati</taxon>
        <taxon>Campylobacterota</taxon>
        <taxon>Epsilonproteobacteria</taxon>
        <taxon>Campylobacterales</taxon>
        <taxon>Helicobacteraceae</taxon>
        <taxon>Helicobacter</taxon>
    </lineage>
</organism>
<evidence type="ECO:0000256" key="4">
    <source>
        <dbReference type="ARBA" id="ARBA00022734"/>
    </source>
</evidence>
<keyword evidence="7" id="KW-0564">Palmitate</keyword>
<dbReference type="Proteomes" id="UP000255269">
    <property type="component" value="Unassembled WGS sequence"/>
</dbReference>
<feature type="signal peptide" evidence="10">
    <location>
        <begin position="1"/>
        <end position="37"/>
    </location>
</feature>